<feature type="region of interest" description="Disordered" evidence="3">
    <location>
        <begin position="1"/>
        <end position="22"/>
    </location>
</feature>
<evidence type="ECO:0000256" key="1">
    <source>
        <dbReference type="ARBA" id="ARBA00004123"/>
    </source>
</evidence>
<reference evidence="4 5" key="1">
    <citation type="journal article" date="2019" name="Mol. Ecol. Resour.">
        <title>Improving Illumina assemblies with Hi-C and long reads: an example with the North African dromedary.</title>
        <authorList>
            <person name="Elbers J.P."/>
            <person name="Rogers M.F."/>
            <person name="Perelman P.L."/>
            <person name="Proskuryakova A.A."/>
            <person name="Serdyukova N.A."/>
            <person name="Johnson W.E."/>
            <person name="Horin P."/>
            <person name="Corander J."/>
            <person name="Murphy D."/>
            <person name="Burger P.A."/>
        </authorList>
    </citation>
    <scope>NUCLEOTIDE SEQUENCE [LARGE SCALE GENOMIC DNA]</scope>
    <source>
        <strain evidence="4">Drom800</strain>
        <tissue evidence="4">Blood</tissue>
    </source>
</reference>
<dbReference type="Gene3D" id="1.25.40.10">
    <property type="entry name" value="Tetratricopeptide repeat domain"/>
    <property type="match status" value="1"/>
</dbReference>
<feature type="compositionally biased region" description="Basic residues" evidence="3">
    <location>
        <begin position="1"/>
        <end position="14"/>
    </location>
</feature>
<dbReference type="FunFam" id="1.25.40.10:FF:000076">
    <property type="entry name" value="calcineurin-binding protein cabin-1 isoform X1"/>
    <property type="match status" value="1"/>
</dbReference>
<feature type="non-terminal residue" evidence="4">
    <location>
        <position position="1703"/>
    </location>
</feature>
<evidence type="ECO:0000256" key="2">
    <source>
        <dbReference type="ARBA" id="ARBA00023242"/>
    </source>
</evidence>
<feature type="compositionally biased region" description="Basic and acidic residues" evidence="3">
    <location>
        <begin position="1452"/>
        <end position="1475"/>
    </location>
</feature>
<dbReference type="SUPFAM" id="SSF48452">
    <property type="entry name" value="TPR-like"/>
    <property type="match status" value="1"/>
</dbReference>
<feature type="compositionally biased region" description="Polar residues" evidence="3">
    <location>
        <begin position="1528"/>
        <end position="1551"/>
    </location>
</feature>
<keyword evidence="5" id="KW-1185">Reference proteome</keyword>
<sequence>MGARLVVRRRRPARGRTDGPLPWRRPIRIAALNASSTIEDEHEGSFKSHKTQTKEAQEAEAFALYHKALDLQKHDRFEESAKAYHELLEARLLREAVSSGDEKEGLKHPGLMLKYSTYKNLAQLAAQREDLETAMEFYLEVLTACGVSEALRGASGVMVLWLKSAVMLDSTDVNLWYKIGHVALRLIRVPLARHAFEEGLRCNPDHWPCLDNLITVLYTLSDYTTCLYFICKALEKDCRYSKGLVLKEKIFEEQPCLRKDSLRMFLKCDMSIHDVSVSAAETQAIVDEALGLRRRRQALTVREKEPDLKLVQPIPFFTWKCLGESLLATYNHLTTCDPPRPSLGRRIDLSDYQDPSQPPVSSSMVVAPVSVIQPSPVSTNPAVTLAEPMLPYGPVATASFPLHSPSLLETGIPTGDVSGGDKSKKGVKRKKISEESGETAKRRSARVRNTKCKKEERVDFQELLVKFLPSRLRKLDPEEEDDPFNNYEVQSEAKLESFPSAGPHRLSFDLATFMEAEKQDVQAFLLGNLTNGGALELMMRYLKSMGSRFLLRWPPGLAEVVLSTYHSWRRHSTSLPNPLLRDCSNQHIKDMMLMALSCMELQLDQWLLTKGRSSAVSPRNCPAGAVSGRFGPDFPGAHFLGDLLQLSFASSQRDLFEDGWLEFVVRVYWLKARFLALQGDMEQALENYDVCTEMLQSSVAVRAEVGAEPRDIVIRLPNLHNDSVVSLEEAAIPGLFQIDKNLRSLERCQSLEETQRLYEAGDHKAVVRLLRPTLCTSGLDRAKHLEFMTSVPERPAQLLLLQAPSTDSPPCGDHPPQAVVLELRSVAPFPTLSRVQDSLLRLEDHQQCFECSEVALNEAVQQMVNATEAAAKEEWVATVTQLLGGIEQALSADSSGGILEEASSTAVLTRLTNNLIQEEPKEPHVSSVLPWIILHRVIRQEEDTFRSLCHQQQLQNPADEVMAEAPVLPSSLMLLNTAHEYLGRRSWCCNSDGALLRFYLPESLSLESLRPEAQDSGPGLELLVDVDPLALTESVACRVCLSRCPACLHPGADRDKLKVRVLQKELAASTSEDTHPYKEELETALEQCFYCLYSYPSKKSKARYLEEHSAQQMDLIWEDALFMFEYFKPKTLPEFDSYKTSTVSADLANLLKRIATIVPRTERPALSLDRVSAYIEGTSTEVPCLPEGADPSPPVVNELYYLLADYHFKNKEQSKAIKFYMHDICVCPVGELVPCCDCRFDSWAGMALARASRIQDKLNSNELKSDGPIWRHATPVLSCFRRALEIDSSNLSLWIEFGTMSYALHSFASRQLKQWRPELPPELVQQMEDRRDSMLETARHCFTSAARCEGDGDEEEWLIHYMLGKVAEKQQQPPTVYLLHYRQAGHYLHEEAARYPKKIHYHNPPELAMEALEVYFRLHASILKLLGRPDSGVDAEVLVSFMKEAAEGPFARGEEKSAPKASEKEKACLVDEDSHSSAGTLPGPGASLPSSSGPGLTSPPYTATPIDHDYVKCKKPHQQATPDERSQDSTAVALSDSSSTQDFFSEPTSSLEALGKAEESLESTEGFQATEQGSQKPTADPPASAGVPAKPPASAPSPWDGRKRAEPLGEPTPFPQGLPAGAEEQRQFLTEQCISSFRLCLSRFPQHYKSLYRLAFLYTHSKTHRNLQWARDVLLGSSIPWQQLQHMPAQGLFCERNKTNFFN</sequence>
<accession>A0A5N4C9I3</accession>
<comment type="subcellular location">
    <subcellularLocation>
        <location evidence="1">Nucleus</location>
    </subcellularLocation>
</comment>
<dbReference type="GO" id="GO:0005634">
    <property type="term" value="C:nucleus"/>
    <property type="evidence" value="ECO:0007669"/>
    <property type="project" value="UniProtKB-SubCell"/>
</dbReference>
<feature type="compositionally biased region" description="Polar residues" evidence="3">
    <location>
        <begin position="1563"/>
        <end position="1577"/>
    </location>
</feature>
<feature type="compositionally biased region" description="Low complexity" evidence="3">
    <location>
        <begin position="1478"/>
        <end position="1500"/>
    </location>
</feature>
<dbReference type="GO" id="GO:0006325">
    <property type="term" value="P:chromatin organization"/>
    <property type="evidence" value="ECO:0007669"/>
    <property type="project" value="InterPro"/>
</dbReference>
<comment type="caution">
    <text evidence="4">The sequence shown here is derived from an EMBL/GenBank/DDBJ whole genome shotgun (WGS) entry which is preliminary data.</text>
</comment>
<dbReference type="SMART" id="SM00028">
    <property type="entry name" value="TPR"/>
    <property type="match status" value="4"/>
</dbReference>
<dbReference type="EMBL" id="JWIN03000032">
    <property type="protein sequence ID" value="KAB1255589.1"/>
    <property type="molecule type" value="Genomic_DNA"/>
</dbReference>
<feature type="region of interest" description="Disordered" evidence="3">
    <location>
        <begin position="1449"/>
        <end position="1620"/>
    </location>
</feature>
<dbReference type="STRING" id="9838.ENSCDRP00005032348"/>
<gene>
    <name evidence="4" type="ORF">Cadr_000028308</name>
</gene>
<dbReference type="Proteomes" id="UP000299084">
    <property type="component" value="Unassembled WGS sequence"/>
</dbReference>
<feature type="compositionally biased region" description="Basic and acidic residues" evidence="3">
    <location>
        <begin position="432"/>
        <end position="441"/>
    </location>
</feature>
<evidence type="ECO:0000256" key="3">
    <source>
        <dbReference type="SAM" id="MobiDB-lite"/>
    </source>
</evidence>
<evidence type="ECO:0000313" key="5">
    <source>
        <dbReference type="Proteomes" id="UP000299084"/>
    </source>
</evidence>
<dbReference type="InterPro" id="IPR033053">
    <property type="entry name" value="Hir3/CABIN1"/>
</dbReference>
<dbReference type="GO" id="GO:0031491">
    <property type="term" value="F:nucleosome binding"/>
    <property type="evidence" value="ECO:0007669"/>
    <property type="project" value="TreeGrafter"/>
</dbReference>
<protein>
    <submittedName>
        <fullName evidence="4">Calcineurin-binding protein cabin-1</fullName>
    </submittedName>
</protein>
<evidence type="ECO:0000313" key="4">
    <source>
        <dbReference type="EMBL" id="KAB1255589.1"/>
    </source>
</evidence>
<organism evidence="4 5">
    <name type="scientific">Camelus dromedarius</name>
    <name type="common">Dromedary</name>
    <name type="synonym">Arabian camel</name>
    <dbReference type="NCBI Taxonomy" id="9838"/>
    <lineage>
        <taxon>Eukaryota</taxon>
        <taxon>Metazoa</taxon>
        <taxon>Chordata</taxon>
        <taxon>Craniata</taxon>
        <taxon>Vertebrata</taxon>
        <taxon>Euteleostomi</taxon>
        <taxon>Mammalia</taxon>
        <taxon>Eutheria</taxon>
        <taxon>Laurasiatheria</taxon>
        <taxon>Artiodactyla</taxon>
        <taxon>Tylopoda</taxon>
        <taxon>Camelidae</taxon>
        <taxon>Camelus</taxon>
    </lineage>
</organism>
<proteinExistence type="predicted"/>
<dbReference type="PANTHER" id="PTHR15502">
    <property type="entry name" value="CALCINEURIN-BINDING PROTEIN CABIN 1-RELATED"/>
    <property type="match status" value="1"/>
</dbReference>
<name>A0A5N4C9I3_CAMDR</name>
<keyword evidence="2" id="KW-0539">Nucleus</keyword>
<dbReference type="InterPro" id="IPR019734">
    <property type="entry name" value="TPR_rpt"/>
</dbReference>
<dbReference type="PANTHER" id="PTHR15502:SF7">
    <property type="entry name" value="CALCINEURIN-BINDING PROTEIN CABIN-1"/>
    <property type="match status" value="1"/>
</dbReference>
<feature type="region of interest" description="Disordered" evidence="3">
    <location>
        <begin position="411"/>
        <end position="450"/>
    </location>
</feature>
<dbReference type="InterPro" id="IPR011990">
    <property type="entry name" value="TPR-like_helical_dom_sf"/>
</dbReference>